<dbReference type="OrthoDB" id="9803668at2"/>
<dbReference type="InterPro" id="IPR001667">
    <property type="entry name" value="DDH_dom"/>
</dbReference>
<evidence type="ECO:0000259" key="2">
    <source>
        <dbReference type="Pfam" id="PF02272"/>
    </source>
</evidence>
<feature type="domain" description="DDH" evidence="1">
    <location>
        <begin position="23"/>
        <end position="174"/>
    </location>
</feature>
<accession>A0A1M4T8A9</accession>
<feature type="domain" description="DHHA1" evidence="2">
    <location>
        <begin position="256"/>
        <end position="339"/>
    </location>
</feature>
<dbReference type="GO" id="GO:0003676">
    <property type="term" value="F:nucleic acid binding"/>
    <property type="evidence" value="ECO:0007669"/>
    <property type="project" value="InterPro"/>
</dbReference>
<protein>
    <submittedName>
        <fullName evidence="3">Phosphoesterase RecJ domain-containing protein</fullName>
    </submittedName>
</protein>
<organism evidence="3 4">
    <name type="scientific">Dysgonomonas macrotermitis</name>
    <dbReference type="NCBI Taxonomy" id="1346286"/>
    <lineage>
        <taxon>Bacteria</taxon>
        <taxon>Pseudomonadati</taxon>
        <taxon>Bacteroidota</taxon>
        <taxon>Bacteroidia</taxon>
        <taxon>Bacteroidales</taxon>
        <taxon>Dysgonomonadaceae</taxon>
        <taxon>Dysgonomonas</taxon>
    </lineage>
</organism>
<dbReference type="RefSeq" id="WP_062175366.1">
    <property type="nucleotide sequence ID" value="NZ_BBXL01000001.1"/>
</dbReference>
<dbReference type="Gene3D" id="3.90.1640.10">
    <property type="entry name" value="inorganic pyrophosphatase (n-terminal core)"/>
    <property type="match status" value="1"/>
</dbReference>
<dbReference type="InterPro" id="IPR051319">
    <property type="entry name" value="Oligoribo/pAp-PDE_c-di-AMP_PDE"/>
</dbReference>
<dbReference type="Pfam" id="PF01368">
    <property type="entry name" value="DHH"/>
    <property type="match status" value="1"/>
</dbReference>
<dbReference type="InterPro" id="IPR003156">
    <property type="entry name" value="DHHA1_dom"/>
</dbReference>
<dbReference type="EMBL" id="FQUC01000001">
    <property type="protein sequence ID" value="SHE40665.1"/>
    <property type="molecule type" value="Genomic_DNA"/>
</dbReference>
<evidence type="ECO:0000313" key="4">
    <source>
        <dbReference type="Proteomes" id="UP000184480"/>
    </source>
</evidence>
<keyword evidence="4" id="KW-1185">Reference proteome</keyword>
<dbReference type="Pfam" id="PF02272">
    <property type="entry name" value="DHHA1"/>
    <property type="match status" value="1"/>
</dbReference>
<proteinExistence type="predicted"/>
<sequence>MFSKIIAQEKINKVEDLIDKAEKVVIVTHVSPDGDAIGSSLGLYHYLQDSGIETTIIVPNEFPYFLKWMSGAKDVLIYEKYADFAAKLIEEADLIFCLDFNVLSRIKRVGELVKESKAKKVLVDHHPDPDAFCDVTISHPEISSTCELVFRLICRMGDFEHMSKASAEAIYTGMMTDTGAFTYNSNSPEIYYIIGQLLLKGIDKDYIYSKVYHSYTPDRFRLMGLMLSERMKIYEEYGTALIWLDKKDQDRFHSQKGDTEGFANLPLNISGITFSVFLRQDQEKDMIKISLRSQGTFPCNTFAAQCFNGGGHLNASGGEYYGPLSDAIDLFEKTLDEYAELLINNKNNLDKK</sequence>
<dbReference type="InterPro" id="IPR038763">
    <property type="entry name" value="DHH_sf"/>
</dbReference>
<dbReference type="PANTHER" id="PTHR47618">
    <property type="entry name" value="BIFUNCTIONAL OLIGORIBONUCLEASE AND PAP PHOSPHATASE NRNA"/>
    <property type="match status" value="1"/>
</dbReference>
<dbReference type="AlphaFoldDB" id="A0A1M4T8A9"/>
<dbReference type="STRING" id="1346286.SAMN05444362_101262"/>
<dbReference type="Gene3D" id="3.10.310.30">
    <property type="match status" value="1"/>
</dbReference>
<reference evidence="4" key="1">
    <citation type="submission" date="2016-11" db="EMBL/GenBank/DDBJ databases">
        <authorList>
            <person name="Varghese N."/>
            <person name="Submissions S."/>
        </authorList>
    </citation>
    <scope>NUCLEOTIDE SEQUENCE [LARGE SCALE GENOMIC DNA]</scope>
    <source>
        <strain evidence="4">DSM 27370</strain>
    </source>
</reference>
<gene>
    <name evidence="3" type="ORF">SAMN05444362_101262</name>
</gene>
<dbReference type="SUPFAM" id="SSF64182">
    <property type="entry name" value="DHH phosphoesterases"/>
    <property type="match status" value="1"/>
</dbReference>
<evidence type="ECO:0000313" key="3">
    <source>
        <dbReference type="EMBL" id="SHE40665.1"/>
    </source>
</evidence>
<name>A0A1M4T8A9_9BACT</name>
<dbReference type="PANTHER" id="PTHR47618:SF1">
    <property type="entry name" value="BIFUNCTIONAL OLIGORIBONUCLEASE AND PAP PHOSPHATASE NRNA"/>
    <property type="match status" value="1"/>
</dbReference>
<dbReference type="Proteomes" id="UP000184480">
    <property type="component" value="Unassembled WGS sequence"/>
</dbReference>
<evidence type="ECO:0000259" key="1">
    <source>
        <dbReference type="Pfam" id="PF01368"/>
    </source>
</evidence>